<name>A0A5D3WIL9_9BACT</name>
<evidence type="ECO:0000259" key="1">
    <source>
        <dbReference type="Pfam" id="PF21522"/>
    </source>
</evidence>
<dbReference type="Proteomes" id="UP000324159">
    <property type="component" value="Unassembled WGS sequence"/>
</dbReference>
<dbReference type="Gene3D" id="3.30.420.40">
    <property type="match status" value="2"/>
</dbReference>
<proteinExistence type="predicted"/>
<keyword evidence="3" id="KW-1185">Reference proteome</keyword>
<dbReference type="Pfam" id="PF21522">
    <property type="entry name" value="MreB-like_C"/>
    <property type="match status" value="1"/>
</dbReference>
<organism evidence="2 3">
    <name type="scientific">Geothermobacter ehrlichii</name>
    <dbReference type="NCBI Taxonomy" id="213224"/>
    <lineage>
        <taxon>Bacteria</taxon>
        <taxon>Pseudomonadati</taxon>
        <taxon>Thermodesulfobacteriota</taxon>
        <taxon>Desulfuromonadia</taxon>
        <taxon>Desulfuromonadales</taxon>
        <taxon>Geothermobacteraceae</taxon>
        <taxon>Geothermobacter</taxon>
    </lineage>
</organism>
<dbReference type="AlphaFoldDB" id="A0A5D3WIL9"/>
<dbReference type="InterPro" id="IPR043129">
    <property type="entry name" value="ATPase_NBD"/>
</dbReference>
<dbReference type="InterPro" id="IPR049067">
    <property type="entry name" value="MreB-like_C"/>
</dbReference>
<gene>
    <name evidence="2" type="ORF">EDC39_11289</name>
</gene>
<accession>A0A5D3WIL9</accession>
<feature type="domain" description="Actin homologue MreB-like C-terminal" evidence="1">
    <location>
        <begin position="140"/>
        <end position="263"/>
    </location>
</feature>
<comment type="caution">
    <text evidence="2">The sequence shown here is derived from an EMBL/GenBank/DDBJ whole genome shotgun (WGS) entry which is preliminary data.</text>
</comment>
<dbReference type="EMBL" id="VNIB01000012">
    <property type="protein sequence ID" value="TYO96801.1"/>
    <property type="molecule type" value="Genomic_DNA"/>
</dbReference>
<dbReference type="RefSeq" id="WP_148896644.1">
    <property type="nucleotide sequence ID" value="NZ_VNIB01000012.1"/>
</dbReference>
<protein>
    <recommendedName>
        <fullName evidence="1">Actin homologue MreB-like C-terminal domain-containing protein</fullName>
    </recommendedName>
</protein>
<dbReference type="SUPFAM" id="SSF53067">
    <property type="entry name" value="Actin-like ATPase domain"/>
    <property type="match status" value="2"/>
</dbReference>
<sequence length="290" mass="31553">MAFVCDLGFSSLKWVHGDNKGRIVSAYRRGHDGLVVGEDALLTAGSSYLKTLEDLVHHYPAFVEEAASVARVPTGESLVVGLPYGAWVAEKDKPAGVVQTLTKVLNASGWPEVRVLPQGLGGVRLFLSQNQDRAGNILAVDIGFNTVIFTLVEGESRSIIYGDTFYKRGVHQMATQLLLPAIRDLAPSRTFTPVEISYLIERGYVQYGFERHDISDEIETAAKAYIEDILRDIHGELQAHLGLKASFETVLIFGGGATLIRDVISARKVAIEILPEPEFANALGFALAEG</sequence>
<evidence type="ECO:0000313" key="2">
    <source>
        <dbReference type="EMBL" id="TYO96801.1"/>
    </source>
</evidence>
<dbReference type="OrthoDB" id="5392453at2"/>
<evidence type="ECO:0000313" key="3">
    <source>
        <dbReference type="Proteomes" id="UP000324159"/>
    </source>
</evidence>
<reference evidence="2 3" key="1">
    <citation type="submission" date="2019-07" db="EMBL/GenBank/DDBJ databases">
        <title>Genomic Encyclopedia of Type Strains, Phase IV (KMG-IV): sequencing the most valuable type-strain genomes for metagenomic binning, comparative biology and taxonomic classification.</title>
        <authorList>
            <person name="Goeker M."/>
        </authorList>
    </citation>
    <scope>NUCLEOTIDE SEQUENCE [LARGE SCALE GENOMIC DNA]</scope>
    <source>
        <strain evidence="2 3">SS015</strain>
    </source>
</reference>